<evidence type="ECO:0000313" key="2">
    <source>
        <dbReference type="Proteomes" id="UP000241462"/>
    </source>
</evidence>
<dbReference type="AlphaFoldDB" id="A0A2T3A4Y9"/>
<dbReference type="EMBL" id="KZ678468">
    <property type="protein sequence ID" value="PSR82887.1"/>
    <property type="molecule type" value="Genomic_DNA"/>
</dbReference>
<accession>A0A2T3A4Y9</accession>
<dbReference type="Proteomes" id="UP000241462">
    <property type="component" value="Unassembled WGS sequence"/>
</dbReference>
<reference evidence="1 2" key="1">
    <citation type="journal article" date="2018" name="Mycol. Prog.">
        <title>Coniella lustricola, a new species from submerged detritus.</title>
        <authorList>
            <person name="Raudabaugh D.B."/>
            <person name="Iturriaga T."/>
            <person name="Carver A."/>
            <person name="Mondo S."/>
            <person name="Pangilinan J."/>
            <person name="Lipzen A."/>
            <person name="He G."/>
            <person name="Amirebrahimi M."/>
            <person name="Grigoriev I.V."/>
            <person name="Miller A.N."/>
        </authorList>
    </citation>
    <scope>NUCLEOTIDE SEQUENCE [LARGE SCALE GENOMIC DNA]</scope>
    <source>
        <strain evidence="1 2">B22-T-1</strain>
    </source>
</reference>
<name>A0A2T3A4Y9_9PEZI</name>
<proteinExistence type="predicted"/>
<sequence length="150" mass="16210">MGGSSLFHTTAPTHHSSLVWSTASERKLTHARLHVAHMIDHLISCKPGQIHKPGRAATDSIGPGLAPPSLRYTLPSSLDLSRPSPRVLGLLVCYMLCPSEACIHISRSHSINRFLVTTVPPCLPPLRPALNNICPQGDRASFLLGEPPFT</sequence>
<protein>
    <submittedName>
        <fullName evidence="1">Uncharacterized protein</fullName>
    </submittedName>
</protein>
<keyword evidence="2" id="KW-1185">Reference proteome</keyword>
<organism evidence="1 2">
    <name type="scientific">Coniella lustricola</name>
    <dbReference type="NCBI Taxonomy" id="2025994"/>
    <lineage>
        <taxon>Eukaryota</taxon>
        <taxon>Fungi</taxon>
        <taxon>Dikarya</taxon>
        <taxon>Ascomycota</taxon>
        <taxon>Pezizomycotina</taxon>
        <taxon>Sordariomycetes</taxon>
        <taxon>Sordariomycetidae</taxon>
        <taxon>Diaporthales</taxon>
        <taxon>Schizoparmaceae</taxon>
        <taxon>Coniella</taxon>
    </lineage>
</organism>
<dbReference type="InParanoid" id="A0A2T3A4Y9"/>
<evidence type="ECO:0000313" key="1">
    <source>
        <dbReference type="EMBL" id="PSR82887.1"/>
    </source>
</evidence>
<gene>
    <name evidence="1" type="ORF">BD289DRAFT_294833</name>
</gene>